<reference evidence="2 3" key="1">
    <citation type="journal article" date="2011" name="J. Bacteriol.">
        <title>Genome sequence of 'Pedosphaera parvula' Ellin514, an aerobic Verrucomicrobial isolate from pasture soil.</title>
        <authorList>
            <person name="Kant R."/>
            <person name="van Passel M.W."/>
            <person name="Sangwan P."/>
            <person name="Palva A."/>
            <person name="Lucas S."/>
            <person name="Copeland A."/>
            <person name="Lapidus A."/>
            <person name="Glavina Del Rio T."/>
            <person name="Dalin E."/>
            <person name="Tice H."/>
            <person name="Bruce D."/>
            <person name="Goodwin L."/>
            <person name="Pitluck S."/>
            <person name="Chertkov O."/>
            <person name="Larimer F.W."/>
            <person name="Land M.L."/>
            <person name="Hauser L."/>
            <person name="Brettin T.S."/>
            <person name="Detter J.C."/>
            <person name="Han S."/>
            <person name="de Vos W.M."/>
            <person name="Janssen P.H."/>
            <person name="Smidt H."/>
        </authorList>
    </citation>
    <scope>NUCLEOTIDE SEQUENCE [LARGE SCALE GENOMIC DNA]</scope>
    <source>
        <strain evidence="2 3">Ellin514</strain>
    </source>
</reference>
<name>B9XLI2_PEDPL</name>
<keyword evidence="3" id="KW-1185">Reference proteome</keyword>
<feature type="region of interest" description="Disordered" evidence="1">
    <location>
        <begin position="21"/>
        <end position="60"/>
    </location>
</feature>
<dbReference type="EMBL" id="ABOX02000030">
    <property type="protein sequence ID" value="EEF59230.1"/>
    <property type="molecule type" value="Genomic_DNA"/>
</dbReference>
<evidence type="ECO:0000313" key="3">
    <source>
        <dbReference type="Proteomes" id="UP000003688"/>
    </source>
</evidence>
<evidence type="ECO:0000256" key="1">
    <source>
        <dbReference type="SAM" id="MobiDB-lite"/>
    </source>
</evidence>
<accession>B9XLI2</accession>
<sequence length="60" mass="6705" precursor="true">MEIQPLTLRFEIFNMAPDSTQKKSVMLKAGADQTGTTGRNDTPRLKTDPTVCHRQKKNSA</sequence>
<dbReference type="AlphaFoldDB" id="B9XLI2"/>
<protein>
    <submittedName>
        <fullName evidence="2">Uncharacterized protein</fullName>
    </submittedName>
</protein>
<dbReference type="Proteomes" id="UP000003688">
    <property type="component" value="Unassembled WGS sequence"/>
</dbReference>
<organism evidence="2 3">
    <name type="scientific">Pedosphaera parvula (strain Ellin514)</name>
    <dbReference type="NCBI Taxonomy" id="320771"/>
    <lineage>
        <taxon>Bacteria</taxon>
        <taxon>Pseudomonadati</taxon>
        <taxon>Verrucomicrobiota</taxon>
        <taxon>Pedosphaerae</taxon>
        <taxon>Pedosphaerales</taxon>
        <taxon>Pedosphaeraceae</taxon>
        <taxon>Pedosphaera</taxon>
    </lineage>
</organism>
<evidence type="ECO:0000313" key="2">
    <source>
        <dbReference type="EMBL" id="EEF59230.1"/>
    </source>
</evidence>
<proteinExistence type="predicted"/>
<gene>
    <name evidence="2" type="ORF">Cflav_PD2081</name>
</gene>
<comment type="caution">
    <text evidence="2">The sequence shown here is derived from an EMBL/GenBank/DDBJ whole genome shotgun (WGS) entry which is preliminary data.</text>
</comment>